<proteinExistence type="predicted"/>
<reference evidence="1 2" key="1">
    <citation type="journal article" date="2023" name="Plants (Basel)">
        <title>Bridging the Gap: Combining Genomics and Transcriptomics Approaches to Understand Stylosanthes scabra, an Orphan Legume from the Brazilian Caatinga.</title>
        <authorList>
            <person name="Ferreira-Neto J.R.C."/>
            <person name="da Silva M.D."/>
            <person name="Binneck E."/>
            <person name="de Melo N.F."/>
            <person name="da Silva R.H."/>
            <person name="de Melo A.L.T.M."/>
            <person name="Pandolfi V."/>
            <person name="Bustamante F.O."/>
            <person name="Brasileiro-Vidal A.C."/>
            <person name="Benko-Iseppon A.M."/>
        </authorList>
    </citation>
    <scope>NUCLEOTIDE SEQUENCE [LARGE SCALE GENOMIC DNA]</scope>
    <source>
        <tissue evidence="1">Leaves</tissue>
    </source>
</reference>
<gene>
    <name evidence="1" type="ORF">PIB30_064485</name>
</gene>
<evidence type="ECO:0000313" key="1">
    <source>
        <dbReference type="EMBL" id="MED6125016.1"/>
    </source>
</evidence>
<name>A0ABU6RLT9_9FABA</name>
<dbReference type="EMBL" id="JASCZI010030837">
    <property type="protein sequence ID" value="MED6125016.1"/>
    <property type="molecule type" value="Genomic_DNA"/>
</dbReference>
<keyword evidence="2" id="KW-1185">Reference proteome</keyword>
<organism evidence="1 2">
    <name type="scientific">Stylosanthes scabra</name>
    <dbReference type="NCBI Taxonomy" id="79078"/>
    <lineage>
        <taxon>Eukaryota</taxon>
        <taxon>Viridiplantae</taxon>
        <taxon>Streptophyta</taxon>
        <taxon>Embryophyta</taxon>
        <taxon>Tracheophyta</taxon>
        <taxon>Spermatophyta</taxon>
        <taxon>Magnoliopsida</taxon>
        <taxon>eudicotyledons</taxon>
        <taxon>Gunneridae</taxon>
        <taxon>Pentapetalae</taxon>
        <taxon>rosids</taxon>
        <taxon>fabids</taxon>
        <taxon>Fabales</taxon>
        <taxon>Fabaceae</taxon>
        <taxon>Papilionoideae</taxon>
        <taxon>50 kb inversion clade</taxon>
        <taxon>dalbergioids sensu lato</taxon>
        <taxon>Dalbergieae</taxon>
        <taxon>Pterocarpus clade</taxon>
        <taxon>Stylosanthes</taxon>
    </lineage>
</organism>
<protein>
    <submittedName>
        <fullName evidence="1">Uncharacterized protein</fullName>
    </submittedName>
</protein>
<sequence length="197" mass="21984">MPNFLSTAQPRPSHSAPACLARLHDELGHIRPKLPSCMARSRLLLGASARPRTCAMALVRPRPSTWCSRDSSWKGRAPVPLWWRVTCPLGVGTSVRCSSESPLSLANGVWNVLKEVSQGSTKIPSRTRVVLLRKRKGKSVFDWGWLQLRLVESSSQTPPKRNLRNIRYQLAVWQTNPQFRVQLTFGAGVAWSSCLSS</sequence>
<comment type="caution">
    <text evidence="1">The sequence shown here is derived from an EMBL/GenBank/DDBJ whole genome shotgun (WGS) entry which is preliminary data.</text>
</comment>
<evidence type="ECO:0000313" key="2">
    <source>
        <dbReference type="Proteomes" id="UP001341840"/>
    </source>
</evidence>
<dbReference type="Proteomes" id="UP001341840">
    <property type="component" value="Unassembled WGS sequence"/>
</dbReference>
<accession>A0ABU6RLT9</accession>